<gene>
    <name evidence="2" type="ORF">OOZ53_18665</name>
</gene>
<dbReference type="SUPFAM" id="SSF53474">
    <property type="entry name" value="alpha/beta-Hydrolases"/>
    <property type="match status" value="1"/>
</dbReference>
<dbReference type="InterPro" id="IPR000073">
    <property type="entry name" value="AB_hydrolase_1"/>
</dbReference>
<keyword evidence="2" id="KW-0378">Hydrolase</keyword>
<dbReference type="PANTHER" id="PTHR37017:SF11">
    <property type="entry name" value="ESTERASE_LIPASE_THIOESTERASE DOMAIN-CONTAINING PROTEIN"/>
    <property type="match status" value="1"/>
</dbReference>
<keyword evidence="3" id="KW-1185">Reference proteome</keyword>
<comment type="caution">
    <text evidence="2">The sequence shown here is derived from an EMBL/GenBank/DDBJ whole genome shotgun (WGS) entry which is preliminary data.</text>
</comment>
<proteinExistence type="predicted"/>
<evidence type="ECO:0000313" key="2">
    <source>
        <dbReference type="EMBL" id="MDA4847391.1"/>
    </source>
</evidence>
<dbReference type="GO" id="GO:0016787">
    <property type="term" value="F:hydrolase activity"/>
    <property type="evidence" value="ECO:0007669"/>
    <property type="project" value="UniProtKB-KW"/>
</dbReference>
<evidence type="ECO:0000259" key="1">
    <source>
        <dbReference type="Pfam" id="PF12697"/>
    </source>
</evidence>
<dbReference type="Proteomes" id="UP001148313">
    <property type="component" value="Unassembled WGS sequence"/>
</dbReference>
<dbReference type="InterPro" id="IPR029058">
    <property type="entry name" value="AB_hydrolase_fold"/>
</dbReference>
<dbReference type="InterPro" id="IPR052897">
    <property type="entry name" value="Sec-Metab_Biosynth_Hydrolase"/>
</dbReference>
<organism evidence="2 3">
    <name type="scientific">Hoeflea poritis</name>
    <dbReference type="NCBI Taxonomy" id="2993659"/>
    <lineage>
        <taxon>Bacteria</taxon>
        <taxon>Pseudomonadati</taxon>
        <taxon>Pseudomonadota</taxon>
        <taxon>Alphaproteobacteria</taxon>
        <taxon>Hyphomicrobiales</taxon>
        <taxon>Rhizobiaceae</taxon>
        <taxon>Hoeflea</taxon>
    </lineage>
</organism>
<accession>A0ABT4VRV3</accession>
<name>A0ABT4VRV3_9HYPH</name>
<sequence>MAAIVLVHGGWHGGWCWHLVSDRLKEGGHTVYAPTLTGLGERAHLLTPDIGLETHIADITGLIEHEDLNDVVLVGHSYGGFVISCAADRLPQRIQSLVYIDAFVPEAGTCTSDYADKVRLDELNAMADRHGDGWRVPPPDASFWVSDPELIEWVNARTTDHPKRCFSERINLQGRLNDIASRTYVQAEQHTNPQFLEFYTRFSKDPSWRTFQLPTQHDVMLTMPDETAEIIAGALG</sequence>
<dbReference type="Pfam" id="PF12697">
    <property type="entry name" value="Abhydrolase_6"/>
    <property type="match status" value="1"/>
</dbReference>
<evidence type="ECO:0000313" key="3">
    <source>
        <dbReference type="Proteomes" id="UP001148313"/>
    </source>
</evidence>
<dbReference type="EMBL" id="JAPJZH010000012">
    <property type="protein sequence ID" value="MDA4847391.1"/>
    <property type="molecule type" value="Genomic_DNA"/>
</dbReference>
<feature type="domain" description="AB hydrolase-1" evidence="1">
    <location>
        <begin position="4"/>
        <end position="229"/>
    </location>
</feature>
<protein>
    <submittedName>
        <fullName evidence="2">Alpha/beta fold hydrolase</fullName>
    </submittedName>
</protein>
<dbReference type="RefSeq" id="WP_271091211.1">
    <property type="nucleotide sequence ID" value="NZ_JAPJZH010000012.1"/>
</dbReference>
<dbReference type="PANTHER" id="PTHR37017">
    <property type="entry name" value="AB HYDROLASE-1 DOMAIN-CONTAINING PROTEIN-RELATED"/>
    <property type="match status" value="1"/>
</dbReference>
<dbReference type="Gene3D" id="3.40.50.1820">
    <property type="entry name" value="alpha/beta hydrolase"/>
    <property type="match status" value="1"/>
</dbReference>
<reference evidence="2" key="1">
    <citation type="submission" date="2022-11" db="EMBL/GenBank/DDBJ databases">
        <title>Hoeflea poritis sp. nov., isolated from scleractinian coral Porites lutea.</title>
        <authorList>
            <person name="Zhang G."/>
            <person name="Wei Q."/>
            <person name="Cai L."/>
        </authorList>
    </citation>
    <scope>NUCLEOTIDE SEQUENCE</scope>
    <source>
        <strain evidence="2">E7-10</strain>
    </source>
</reference>